<dbReference type="Proteomes" id="UP001497493">
    <property type="component" value="Chromosome"/>
</dbReference>
<organism evidence="2 3">
    <name type="scientific">Candidatus Methylocalor cossyra</name>
    <dbReference type="NCBI Taxonomy" id="3108543"/>
    <lineage>
        <taxon>Bacteria</taxon>
        <taxon>Pseudomonadati</taxon>
        <taxon>Pseudomonadota</taxon>
        <taxon>Gammaproteobacteria</taxon>
        <taxon>Methylococcales</taxon>
        <taxon>Methylococcaceae</taxon>
        <taxon>Candidatus Methylocalor</taxon>
    </lineage>
</organism>
<evidence type="ECO:0000313" key="3">
    <source>
        <dbReference type="Proteomes" id="UP001497493"/>
    </source>
</evidence>
<evidence type="ECO:0000313" key="2">
    <source>
        <dbReference type="EMBL" id="CAL1238930.1"/>
    </source>
</evidence>
<proteinExistence type="predicted"/>
<dbReference type="EMBL" id="OZ026884">
    <property type="protein sequence ID" value="CAL1238930.1"/>
    <property type="molecule type" value="Genomic_DNA"/>
</dbReference>
<name>A0ABM9NEC0_9GAMM</name>
<reference evidence="2 3" key="1">
    <citation type="submission" date="2024-04" db="EMBL/GenBank/DDBJ databases">
        <authorList>
            <person name="Cremers G."/>
        </authorList>
    </citation>
    <scope>NUCLEOTIDE SEQUENCE [LARGE SCALE GENOMIC DNA]</scope>
    <source>
        <strain evidence="2">MeCH1-AG</strain>
    </source>
</reference>
<protein>
    <submittedName>
        <fullName evidence="2">Uncharacterized protein</fullName>
    </submittedName>
</protein>
<accession>A0ABM9NEC0</accession>
<evidence type="ECO:0000256" key="1">
    <source>
        <dbReference type="SAM" id="MobiDB-lite"/>
    </source>
</evidence>
<feature type="region of interest" description="Disordered" evidence="1">
    <location>
        <begin position="1"/>
        <end position="28"/>
    </location>
</feature>
<sequence length="82" mass="9040">MNPPQQVTPLPSPGLGRRHPDPAALARRAERSVRELARLGIVSALGGIKAQDSCNLGVLAWVAWHAERQRKGRQRTTLRGWV</sequence>
<gene>
    <name evidence="2" type="ORF">MECH1_V1_0149</name>
</gene>
<keyword evidence="3" id="KW-1185">Reference proteome</keyword>